<keyword evidence="2" id="KW-1133">Transmembrane helix</keyword>
<feature type="transmembrane region" description="Helical" evidence="2">
    <location>
        <begin position="164"/>
        <end position="185"/>
    </location>
</feature>
<evidence type="ECO:0000256" key="2">
    <source>
        <dbReference type="SAM" id="Phobius"/>
    </source>
</evidence>
<accession>A0AAV0ZTI7</accession>
<gene>
    <name evidence="3" type="ORF">VFH_II214760</name>
</gene>
<evidence type="ECO:0000313" key="3">
    <source>
        <dbReference type="EMBL" id="CAI8600282.1"/>
    </source>
</evidence>
<organism evidence="3 4">
    <name type="scientific">Vicia faba</name>
    <name type="common">Broad bean</name>
    <name type="synonym">Faba vulgaris</name>
    <dbReference type="NCBI Taxonomy" id="3906"/>
    <lineage>
        <taxon>Eukaryota</taxon>
        <taxon>Viridiplantae</taxon>
        <taxon>Streptophyta</taxon>
        <taxon>Embryophyta</taxon>
        <taxon>Tracheophyta</taxon>
        <taxon>Spermatophyta</taxon>
        <taxon>Magnoliopsida</taxon>
        <taxon>eudicotyledons</taxon>
        <taxon>Gunneridae</taxon>
        <taxon>Pentapetalae</taxon>
        <taxon>rosids</taxon>
        <taxon>fabids</taxon>
        <taxon>Fabales</taxon>
        <taxon>Fabaceae</taxon>
        <taxon>Papilionoideae</taxon>
        <taxon>50 kb inversion clade</taxon>
        <taxon>NPAAA clade</taxon>
        <taxon>Hologalegina</taxon>
        <taxon>IRL clade</taxon>
        <taxon>Fabeae</taxon>
        <taxon>Vicia</taxon>
    </lineage>
</organism>
<dbReference type="AlphaFoldDB" id="A0AAV0ZTI7"/>
<dbReference type="Gene3D" id="2.40.50.140">
    <property type="entry name" value="Nucleic acid-binding proteins"/>
    <property type="match status" value="1"/>
</dbReference>
<evidence type="ECO:0000313" key="4">
    <source>
        <dbReference type="Proteomes" id="UP001157006"/>
    </source>
</evidence>
<protein>
    <submittedName>
        <fullName evidence="3">Uncharacterized protein</fullName>
    </submittedName>
</protein>
<proteinExistence type="predicted"/>
<sequence>MPTLNQLIRHGREEKRRTDRTRASDQCPQKQGISLIWAKKKIGKSTVSLSVLKSLANYKPALSCCCWIFLINRTGRGGFLGKAMTQKEDKMRLYHRGAAFCKKMREMYEGAYMSNWGLRMSNSLVRISIVLFFLIFGYFLALVIGLDFHLLGDQVPLVRLVRLLFIRLFGWEVPLIILLCLLSGLDESTLNMMDPAGGQPAANPAAEQPSDGASTSGWRSFEEGVLLQSMPSSNESSEASVNQQPVIPELEPPLLDDNSRREELAARLRANWWGVAYNERILDSFVQSQLSIERHVEAALVADGYSPQVVFERRHTIRGFLFYPEGHALQGGTYAGYLSQIANFGTRQSVPYQRVIRSVRNSHLFLD</sequence>
<keyword evidence="2" id="KW-0472">Membrane</keyword>
<feature type="compositionally biased region" description="Low complexity" evidence="1">
    <location>
        <begin position="193"/>
        <end position="209"/>
    </location>
</feature>
<name>A0AAV0ZTI7_VICFA</name>
<dbReference type="Proteomes" id="UP001157006">
    <property type="component" value="Chromosome 2"/>
</dbReference>
<feature type="region of interest" description="Disordered" evidence="1">
    <location>
        <begin position="193"/>
        <end position="216"/>
    </location>
</feature>
<reference evidence="3 4" key="1">
    <citation type="submission" date="2023-01" db="EMBL/GenBank/DDBJ databases">
        <authorList>
            <person name="Kreplak J."/>
        </authorList>
    </citation>
    <scope>NUCLEOTIDE SEQUENCE [LARGE SCALE GENOMIC DNA]</scope>
</reference>
<keyword evidence="4" id="KW-1185">Reference proteome</keyword>
<keyword evidence="2" id="KW-0812">Transmembrane</keyword>
<feature type="region of interest" description="Disordered" evidence="1">
    <location>
        <begin position="232"/>
        <end position="254"/>
    </location>
</feature>
<dbReference type="InterPro" id="IPR012340">
    <property type="entry name" value="NA-bd_OB-fold"/>
</dbReference>
<feature type="transmembrane region" description="Helical" evidence="2">
    <location>
        <begin position="123"/>
        <end position="144"/>
    </location>
</feature>
<evidence type="ECO:0000256" key="1">
    <source>
        <dbReference type="SAM" id="MobiDB-lite"/>
    </source>
</evidence>
<dbReference type="EMBL" id="OX451737">
    <property type="protein sequence ID" value="CAI8600282.1"/>
    <property type="molecule type" value="Genomic_DNA"/>
</dbReference>